<evidence type="ECO:0000313" key="3">
    <source>
        <dbReference type="Proteomes" id="UP000243459"/>
    </source>
</evidence>
<evidence type="ECO:0000256" key="1">
    <source>
        <dbReference type="SAM" id="Phobius"/>
    </source>
</evidence>
<dbReference type="Gramene" id="ONK73331">
    <property type="protein sequence ID" value="ONK73331"/>
    <property type="gene ID" value="A4U43_C04F29830"/>
</dbReference>
<dbReference type="AlphaFoldDB" id="A0A5P1F9L7"/>
<evidence type="ECO:0000313" key="2">
    <source>
        <dbReference type="EMBL" id="ONK73331.1"/>
    </source>
</evidence>
<reference evidence="3" key="1">
    <citation type="journal article" date="2017" name="Nat. Commun.">
        <title>The asparagus genome sheds light on the origin and evolution of a young Y chromosome.</title>
        <authorList>
            <person name="Harkess A."/>
            <person name="Zhou J."/>
            <person name="Xu C."/>
            <person name="Bowers J.E."/>
            <person name="Van der Hulst R."/>
            <person name="Ayyampalayam S."/>
            <person name="Mercati F."/>
            <person name="Riccardi P."/>
            <person name="McKain M.R."/>
            <person name="Kakrana A."/>
            <person name="Tang H."/>
            <person name="Ray J."/>
            <person name="Groenendijk J."/>
            <person name="Arikit S."/>
            <person name="Mathioni S.M."/>
            <person name="Nakano M."/>
            <person name="Shan H."/>
            <person name="Telgmann-Rauber A."/>
            <person name="Kanno A."/>
            <person name="Yue Z."/>
            <person name="Chen H."/>
            <person name="Li W."/>
            <person name="Chen Y."/>
            <person name="Xu X."/>
            <person name="Zhang Y."/>
            <person name="Luo S."/>
            <person name="Chen H."/>
            <person name="Gao J."/>
            <person name="Mao Z."/>
            <person name="Pires J.C."/>
            <person name="Luo M."/>
            <person name="Kudrna D."/>
            <person name="Wing R.A."/>
            <person name="Meyers B.C."/>
            <person name="Yi K."/>
            <person name="Kong H."/>
            <person name="Lavrijsen P."/>
            <person name="Sunseri F."/>
            <person name="Falavigna A."/>
            <person name="Ye Y."/>
            <person name="Leebens-Mack J.H."/>
            <person name="Chen G."/>
        </authorList>
    </citation>
    <scope>NUCLEOTIDE SEQUENCE [LARGE SCALE GENOMIC DNA]</scope>
    <source>
        <strain evidence="3">cv. DH0086</strain>
    </source>
</reference>
<keyword evidence="1" id="KW-0472">Membrane</keyword>
<accession>A0A5P1F9L7</accession>
<dbReference type="Proteomes" id="UP000243459">
    <property type="component" value="Chromosome 4"/>
</dbReference>
<feature type="transmembrane region" description="Helical" evidence="1">
    <location>
        <begin position="12"/>
        <end position="32"/>
    </location>
</feature>
<sequence length="142" mass="15601">MFYLFSSISNLITAFTAIALGSILFFCLAPYVTCLKTQLNLMDPWGPSTDASGSRRGSLGSNLRAVHDVGRSLKNLIDRDWVLNNSLLNELTIVDGDNDLFLGSGGSNAWDLGRRRGGDFMNLLGRGWGRGWQKKRGELKAC</sequence>
<keyword evidence="1" id="KW-1133">Transmembrane helix</keyword>
<keyword evidence="3" id="KW-1185">Reference proteome</keyword>
<name>A0A5P1F9L7_ASPOF</name>
<proteinExistence type="predicted"/>
<protein>
    <submittedName>
        <fullName evidence="2">Uncharacterized protein</fullName>
    </submittedName>
</protein>
<dbReference type="EMBL" id="CM007384">
    <property type="protein sequence ID" value="ONK73331.1"/>
    <property type="molecule type" value="Genomic_DNA"/>
</dbReference>
<gene>
    <name evidence="2" type="ORF">A4U43_C04F29830</name>
</gene>
<keyword evidence="1" id="KW-0812">Transmembrane</keyword>
<organism evidence="2 3">
    <name type="scientific">Asparagus officinalis</name>
    <name type="common">Garden asparagus</name>
    <dbReference type="NCBI Taxonomy" id="4686"/>
    <lineage>
        <taxon>Eukaryota</taxon>
        <taxon>Viridiplantae</taxon>
        <taxon>Streptophyta</taxon>
        <taxon>Embryophyta</taxon>
        <taxon>Tracheophyta</taxon>
        <taxon>Spermatophyta</taxon>
        <taxon>Magnoliopsida</taxon>
        <taxon>Liliopsida</taxon>
        <taxon>Asparagales</taxon>
        <taxon>Asparagaceae</taxon>
        <taxon>Asparagoideae</taxon>
        <taxon>Asparagus</taxon>
    </lineage>
</organism>